<keyword evidence="5" id="KW-0812">Transmembrane</keyword>
<evidence type="ECO:0000256" key="3">
    <source>
        <dbReference type="ARBA" id="ARBA00022588"/>
    </source>
</evidence>
<dbReference type="SMART" id="SM00369">
    <property type="entry name" value="LRR_TYP"/>
    <property type="match status" value="12"/>
</dbReference>
<keyword evidence="4" id="KW-0433">Leucine-rich repeat</keyword>
<feature type="chain" id="PRO_5023892248" evidence="14">
    <location>
        <begin position="19"/>
        <end position="916"/>
    </location>
</feature>
<evidence type="ECO:0000256" key="14">
    <source>
        <dbReference type="SAM" id="SignalP"/>
    </source>
</evidence>
<keyword evidence="8" id="KW-0391">Immunity</keyword>
<proteinExistence type="evidence at transcript level"/>
<dbReference type="PANTHER" id="PTHR24365">
    <property type="entry name" value="TOLL-LIKE RECEPTOR"/>
    <property type="match status" value="1"/>
</dbReference>
<evidence type="ECO:0000256" key="5">
    <source>
        <dbReference type="ARBA" id="ARBA00022692"/>
    </source>
</evidence>
<evidence type="ECO:0000256" key="9">
    <source>
        <dbReference type="ARBA" id="ARBA00022989"/>
    </source>
</evidence>
<keyword evidence="12" id="KW-0325">Glycoprotein</keyword>
<dbReference type="InterPro" id="IPR000157">
    <property type="entry name" value="TIR_dom"/>
</dbReference>
<sequence length="916" mass="103401">MLHTLLFVLFLLLLNASASCGFGFKGCQQSYPDQNLLWCFDMKISNLTDVVSMVPENLTTINLCKNKIQVIPPGSFSKMFGLKHLNLSQNLLVSLKGGELRGLDVLIVLNLTCNLITHIHPDAFDGLLKLQTLLLSHNALTTISPGILNSLSAIQRVDLSLNKLQAFNCSEAGGSSTLRQLNLFANNVQRINVSCFPALTDIRLSNNSKLELEADVFASNPRLSTLHCQGMKAEMLMGLSAETKKNLSWVKCSLSVKKSPLTICGLLKGMDQLDRLEVDLQGSKLPETNTSLLDCTTPPMVVLMDADFGNVAQLSLGRGNTTRLDLINCGLKQISQTTFNGYPRLKTLQVNQNRVTIRPDTFRGLTSLTFLSFDKNKIRDIDPRWFTPLKRLTRLSLVKNDITELVPNVFSDLTDLEQLYLQFNLLKYITKKPFRNLRRLKKLNLSLNIIDFIEEGTFQDLTSLYYLDLSGNRIKRITPSILSGLVNLRSIVLYNNRLHFKSYETPFINLTSLEYVEMNYQGPGGRGIGNIGPDFFRGPGRLTSVSIGHSIKLSFHPDAFVPLVHLRHLNIAGVDLKTTNVSAVLSPLKNLWKLILYRTDLDVLPTNLLPPDNNLAILKVKANHFRTVDKAMLDALPRLRVLDIRENPLTCTCGNAWLKSWAIQNNQTQVSYLYNLRCDNDRGSSYLWQLDDKACTYEQASFTLFVVCSVFDMLFVCVCLFWHTKGPTMHYLMLILKAKLGGRKGGAGARLRYDAFVSYSSRDEAWVMEQLVPNLERPAAGGPRIRLCLHHRDFRPGAAVLENIEAAIYNSRHTICVVTRHFLRSEWCSMEFQLASLRLLCEGSDVLLLVFLEEIPEHCLSPYTRLRKIIRKRTYLLWPEEPQERDSFWVRLVEALKGNEEGEGGGREDELARLIG</sequence>
<dbReference type="GO" id="GO:0007165">
    <property type="term" value="P:signal transduction"/>
    <property type="evidence" value="ECO:0007669"/>
    <property type="project" value="InterPro"/>
</dbReference>
<dbReference type="SMART" id="SM00255">
    <property type="entry name" value="TIR"/>
    <property type="match status" value="1"/>
</dbReference>
<feature type="signal peptide" evidence="14">
    <location>
        <begin position="1"/>
        <end position="18"/>
    </location>
</feature>
<dbReference type="Pfam" id="PF01582">
    <property type="entry name" value="TIR"/>
    <property type="match status" value="1"/>
</dbReference>
<dbReference type="FunFam" id="3.80.10.10:FF:001164">
    <property type="entry name" value="GH01279p"/>
    <property type="match status" value="1"/>
</dbReference>
<keyword evidence="6 14" id="KW-0732">Signal</keyword>
<evidence type="ECO:0000256" key="8">
    <source>
        <dbReference type="ARBA" id="ARBA00022859"/>
    </source>
</evidence>
<evidence type="ECO:0000256" key="11">
    <source>
        <dbReference type="ARBA" id="ARBA00023170"/>
    </source>
</evidence>
<dbReference type="Pfam" id="PF13855">
    <property type="entry name" value="LRR_8"/>
    <property type="match status" value="3"/>
</dbReference>
<name>A0A5J6SC68_9TELE</name>
<evidence type="ECO:0000256" key="4">
    <source>
        <dbReference type="ARBA" id="ARBA00022614"/>
    </source>
</evidence>
<evidence type="ECO:0000256" key="13">
    <source>
        <dbReference type="ARBA" id="ARBA00023198"/>
    </source>
</evidence>
<comment type="subcellular location">
    <subcellularLocation>
        <location evidence="1">Membrane</location>
        <topology evidence="1">Single-pass type I membrane protein</topology>
    </subcellularLocation>
</comment>
<accession>A0A5J6SC68</accession>
<comment type="similarity">
    <text evidence="2">Belongs to the Toll-like receptor family.</text>
</comment>
<evidence type="ECO:0000256" key="10">
    <source>
        <dbReference type="ARBA" id="ARBA00023136"/>
    </source>
</evidence>
<evidence type="ECO:0000256" key="7">
    <source>
        <dbReference type="ARBA" id="ARBA00022737"/>
    </source>
</evidence>
<evidence type="ECO:0000313" key="16">
    <source>
        <dbReference type="EMBL" id="QFE31824.1"/>
    </source>
</evidence>
<organism evidence="16">
    <name type="scientific">Sillago sinica</name>
    <dbReference type="NCBI Taxonomy" id="907714"/>
    <lineage>
        <taxon>Eukaryota</taxon>
        <taxon>Metazoa</taxon>
        <taxon>Chordata</taxon>
        <taxon>Craniata</taxon>
        <taxon>Vertebrata</taxon>
        <taxon>Euteleostomi</taxon>
        <taxon>Actinopterygii</taxon>
        <taxon>Neopterygii</taxon>
        <taxon>Teleostei</taxon>
        <taxon>Neoteleostei</taxon>
        <taxon>Acanthomorphata</taxon>
        <taxon>Eupercaria</taxon>
        <taxon>Sillaginidae</taxon>
        <taxon>Sillago</taxon>
    </lineage>
</organism>
<dbReference type="GO" id="GO:0045087">
    <property type="term" value="P:innate immune response"/>
    <property type="evidence" value="ECO:0007669"/>
    <property type="project" value="UniProtKB-KW"/>
</dbReference>
<keyword evidence="3" id="KW-0399">Innate immunity</keyword>
<keyword evidence="13" id="KW-0395">Inflammatory response</keyword>
<dbReference type="InterPro" id="IPR035897">
    <property type="entry name" value="Toll_tir_struct_dom_sf"/>
</dbReference>
<dbReference type="SMART" id="SM00365">
    <property type="entry name" value="LRR_SD22"/>
    <property type="match status" value="5"/>
</dbReference>
<dbReference type="InterPro" id="IPR032675">
    <property type="entry name" value="LRR_dom_sf"/>
</dbReference>
<dbReference type="PANTHER" id="PTHR24365:SF522">
    <property type="entry name" value="LOW QUALITY PROTEIN: TOLL-LIKE RECEPTOR 13-RELATED"/>
    <property type="match status" value="1"/>
</dbReference>
<reference evidence="16" key="1">
    <citation type="submission" date="2019-04" db="EMBL/GenBank/DDBJ databases">
        <authorList>
            <person name="Zhang Y."/>
        </authorList>
    </citation>
    <scope>NUCLEOTIDE SEQUENCE</scope>
</reference>
<dbReference type="SUPFAM" id="SSF52200">
    <property type="entry name" value="Toll/Interleukin receptor TIR domain"/>
    <property type="match status" value="1"/>
</dbReference>
<evidence type="ECO:0000256" key="1">
    <source>
        <dbReference type="ARBA" id="ARBA00004479"/>
    </source>
</evidence>
<evidence type="ECO:0000256" key="12">
    <source>
        <dbReference type="ARBA" id="ARBA00023180"/>
    </source>
</evidence>
<dbReference type="AlphaFoldDB" id="A0A5J6SC68"/>
<keyword evidence="10" id="KW-0472">Membrane</keyword>
<keyword evidence="9" id="KW-1133">Transmembrane helix</keyword>
<evidence type="ECO:0000256" key="6">
    <source>
        <dbReference type="ARBA" id="ARBA00022729"/>
    </source>
</evidence>
<dbReference type="EMBL" id="MK868454">
    <property type="protein sequence ID" value="QFE31824.1"/>
    <property type="molecule type" value="mRNA"/>
</dbReference>
<dbReference type="InterPro" id="IPR003591">
    <property type="entry name" value="Leu-rich_rpt_typical-subtyp"/>
</dbReference>
<protein>
    <submittedName>
        <fullName evidence="16">Toll-like receptor 21-2</fullName>
    </submittedName>
</protein>
<dbReference type="SUPFAM" id="SSF52058">
    <property type="entry name" value="L domain-like"/>
    <property type="match status" value="2"/>
</dbReference>
<evidence type="ECO:0000259" key="15">
    <source>
        <dbReference type="PROSITE" id="PS50104"/>
    </source>
</evidence>
<dbReference type="FunFam" id="3.40.50.10140:FF:000001">
    <property type="entry name" value="Toll-like receptor 2"/>
    <property type="match status" value="1"/>
</dbReference>
<dbReference type="GO" id="GO:0005886">
    <property type="term" value="C:plasma membrane"/>
    <property type="evidence" value="ECO:0007669"/>
    <property type="project" value="TreeGrafter"/>
</dbReference>
<dbReference type="PRINTS" id="PR01537">
    <property type="entry name" value="INTRLKN1R1F"/>
</dbReference>
<evidence type="ECO:0000256" key="2">
    <source>
        <dbReference type="ARBA" id="ARBA00009634"/>
    </source>
</evidence>
<dbReference type="PROSITE" id="PS51450">
    <property type="entry name" value="LRR"/>
    <property type="match status" value="3"/>
</dbReference>
<dbReference type="PROSITE" id="PS50104">
    <property type="entry name" value="TIR"/>
    <property type="match status" value="1"/>
</dbReference>
<dbReference type="Gene3D" id="3.80.10.10">
    <property type="entry name" value="Ribonuclease Inhibitor"/>
    <property type="match status" value="3"/>
</dbReference>
<dbReference type="Pfam" id="PF00560">
    <property type="entry name" value="LRR_1"/>
    <property type="match status" value="1"/>
</dbReference>
<dbReference type="GO" id="GO:0038023">
    <property type="term" value="F:signaling receptor activity"/>
    <property type="evidence" value="ECO:0007669"/>
    <property type="project" value="TreeGrafter"/>
</dbReference>
<feature type="domain" description="TIR" evidence="15">
    <location>
        <begin position="751"/>
        <end position="896"/>
    </location>
</feature>
<dbReference type="InterPro" id="IPR001611">
    <property type="entry name" value="Leu-rich_rpt"/>
</dbReference>
<dbReference type="GO" id="GO:0006954">
    <property type="term" value="P:inflammatory response"/>
    <property type="evidence" value="ECO:0007669"/>
    <property type="project" value="UniProtKB-KW"/>
</dbReference>
<keyword evidence="7" id="KW-0677">Repeat</keyword>
<dbReference type="Gene3D" id="3.40.50.10140">
    <property type="entry name" value="Toll/interleukin-1 receptor homology (TIR) domain"/>
    <property type="match status" value="1"/>
</dbReference>
<keyword evidence="11 16" id="KW-0675">Receptor</keyword>